<evidence type="ECO:0000256" key="1">
    <source>
        <dbReference type="ARBA" id="ARBA00022793"/>
    </source>
</evidence>
<organism evidence="5 6">
    <name type="scientific">Mycena indigotica</name>
    <dbReference type="NCBI Taxonomy" id="2126181"/>
    <lineage>
        <taxon>Eukaryota</taxon>
        <taxon>Fungi</taxon>
        <taxon>Dikarya</taxon>
        <taxon>Basidiomycota</taxon>
        <taxon>Agaricomycotina</taxon>
        <taxon>Agaricomycetes</taxon>
        <taxon>Agaricomycetidae</taxon>
        <taxon>Agaricales</taxon>
        <taxon>Marasmiineae</taxon>
        <taxon>Mycenaceae</taxon>
        <taxon>Mycena</taxon>
    </lineage>
</organism>
<keyword evidence="1 3" id="KW-0210">Decarboxylase</keyword>
<dbReference type="InterPro" id="IPR006680">
    <property type="entry name" value="Amidohydro-rel"/>
</dbReference>
<dbReference type="Pfam" id="PF04909">
    <property type="entry name" value="Amidohydro_2"/>
    <property type="match status" value="1"/>
</dbReference>
<evidence type="ECO:0000313" key="5">
    <source>
        <dbReference type="EMBL" id="KAF7289001.1"/>
    </source>
</evidence>
<keyword evidence="6" id="KW-1185">Reference proteome</keyword>
<evidence type="ECO:0000313" key="6">
    <source>
        <dbReference type="Proteomes" id="UP000636479"/>
    </source>
</evidence>
<dbReference type="PANTHER" id="PTHR21240:SF31">
    <property type="entry name" value="AMIDOHYDROLASE FAMILY PROTEIN (AFU_ORTHOLOGUE AFUA_7G05840)"/>
    <property type="match status" value="1"/>
</dbReference>
<reference evidence="5" key="1">
    <citation type="submission" date="2020-05" db="EMBL/GenBank/DDBJ databases">
        <title>Mycena genomes resolve the evolution of fungal bioluminescence.</title>
        <authorList>
            <person name="Tsai I.J."/>
        </authorList>
    </citation>
    <scope>NUCLEOTIDE SEQUENCE</scope>
    <source>
        <strain evidence="5">171206Taipei</strain>
    </source>
</reference>
<dbReference type="GeneID" id="59353077"/>
<dbReference type="EMBL" id="JACAZF010000018">
    <property type="protein sequence ID" value="KAF7289001.1"/>
    <property type="molecule type" value="Genomic_DNA"/>
</dbReference>
<comment type="similarity">
    <text evidence="3">Belongs to the metallo-dependent hydrolases superfamily.</text>
</comment>
<dbReference type="GO" id="GO:0005829">
    <property type="term" value="C:cytosol"/>
    <property type="evidence" value="ECO:0007669"/>
    <property type="project" value="TreeGrafter"/>
</dbReference>
<keyword evidence="2 3" id="KW-0456">Lyase</keyword>
<keyword evidence="5" id="KW-0378">Hydrolase</keyword>
<protein>
    <submittedName>
        <fullName evidence="5">Amidohydrolase family protein</fullName>
    </submittedName>
</protein>
<dbReference type="InterPro" id="IPR032466">
    <property type="entry name" value="Metal_Hydrolase"/>
</dbReference>
<dbReference type="Gene3D" id="3.20.20.140">
    <property type="entry name" value="Metal-dependent hydrolases"/>
    <property type="match status" value="1"/>
</dbReference>
<dbReference type="InterPro" id="IPR032465">
    <property type="entry name" value="ACMSD"/>
</dbReference>
<dbReference type="AlphaFoldDB" id="A0A8H6RZ27"/>
<accession>A0A8H6RZ27</accession>
<feature type="domain" description="Amidohydrolase-related" evidence="4">
    <location>
        <begin position="65"/>
        <end position="328"/>
    </location>
</feature>
<dbReference type="OrthoDB" id="432010at2759"/>
<evidence type="ECO:0000256" key="3">
    <source>
        <dbReference type="RuleBase" id="RU366045"/>
    </source>
</evidence>
<name>A0A8H6RZ27_9AGAR</name>
<dbReference type="GO" id="GO:0019748">
    <property type="term" value="P:secondary metabolic process"/>
    <property type="evidence" value="ECO:0007669"/>
    <property type="project" value="TreeGrafter"/>
</dbReference>
<dbReference type="GO" id="GO:0016787">
    <property type="term" value="F:hydrolase activity"/>
    <property type="evidence" value="ECO:0007669"/>
    <property type="project" value="UniProtKB-KW"/>
</dbReference>
<dbReference type="Proteomes" id="UP000636479">
    <property type="component" value="Unassembled WGS sequence"/>
</dbReference>
<dbReference type="PANTHER" id="PTHR21240">
    <property type="entry name" value="2-AMINO-3-CARBOXYLMUCONATE-6-SEMIALDEHYDE DECARBOXYLASE"/>
    <property type="match status" value="1"/>
</dbReference>
<dbReference type="SUPFAM" id="SSF51556">
    <property type="entry name" value="Metallo-dependent hydrolases"/>
    <property type="match status" value="1"/>
</dbReference>
<proteinExistence type="inferred from homology"/>
<sequence>MKGKIILEEAFNLPRLAEQEAKKYASVNAAVLLGKALADIDGRIAQMDEAGVELQILSLTSPGCQGETDPQAAHAMAVESNNYVGEKVKANPTRFAAFAAVSMHDPKQAAEELTRAVVELGCVGVMLNDFQSSGADGNTMLFYDDPSYDIFWSTVEQLSVPVYMHPRLPSPLIYAQLYAQRRWLVASAWGFANQLSIHILGIATSGVFDRFPGVQLVFGHLGEHIPFDLWRLDHKLDRDRFPEMRMAKDKTIRDYFATNMHITTSGAFSTRSLLSAIAELSTSRIMFSIDYPYEDGLMEGSTWFDNVPISNPDLLSIGRENALRLFKLDRAPHNVQPGLSLRELEVGGLRGPIYPDDATHLRTSTRTGIQ</sequence>
<comment type="caution">
    <text evidence="5">The sequence shown here is derived from an EMBL/GenBank/DDBJ whole genome shotgun (WGS) entry which is preliminary data.</text>
</comment>
<evidence type="ECO:0000256" key="2">
    <source>
        <dbReference type="ARBA" id="ARBA00023239"/>
    </source>
</evidence>
<gene>
    <name evidence="5" type="ORF">MIND_01416900</name>
</gene>
<dbReference type="RefSeq" id="XP_037213153.1">
    <property type="nucleotide sequence ID" value="XM_037370561.1"/>
</dbReference>
<dbReference type="GO" id="GO:0016831">
    <property type="term" value="F:carboxy-lyase activity"/>
    <property type="evidence" value="ECO:0007669"/>
    <property type="project" value="UniProtKB-KW"/>
</dbReference>
<evidence type="ECO:0000259" key="4">
    <source>
        <dbReference type="Pfam" id="PF04909"/>
    </source>
</evidence>